<evidence type="ECO:0000313" key="12">
    <source>
        <dbReference type="Proteomes" id="UP000675284"/>
    </source>
</evidence>
<evidence type="ECO:0000256" key="2">
    <source>
        <dbReference type="ARBA" id="ARBA00007886"/>
    </source>
</evidence>
<evidence type="ECO:0000259" key="10">
    <source>
        <dbReference type="Pfam" id="PF25198"/>
    </source>
</evidence>
<dbReference type="AlphaFoldDB" id="A0A941DX34"/>
<protein>
    <submittedName>
        <fullName evidence="11">Ger(X)C family spore germination protein</fullName>
    </submittedName>
</protein>
<proteinExistence type="inferred from homology"/>
<dbReference type="NCBIfam" id="TIGR02887">
    <property type="entry name" value="spore_ger_x_C"/>
    <property type="match status" value="1"/>
</dbReference>
<keyword evidence="6" id="KW-0564">Palmitate</keyword>
<keyword evidence="7" id="KW-0449">Lipoprotein</keyword>
<evidence type="ECO:0000259" key="9">
    <source>
        <dbReference type="Pfam" id="PF05504"/>
    </source>
</evidence>
<feature type="domain" description="Spore germination protein N-terminal" evidence="10">
    <location>
        <begin position="22"/>
        <end position="197"/>
    </location>
</feature>
<keyword evidence="4 8" id="KW-0732">Signal</keyword>
<dbReference type="PANTHER" id="PTHR35789:SF1">
    <property type="entry name" value="SPORE GERMINATION PROTEIN B3"/>
    <property type="match status" value="1"/>
</dbReference>
<evidence type="ECO:0000256" key="5">
    <source>
        <dbReference type="ARBA" id="ARBA00023136"/>
    </source>
</evidence>
<evidence type="ECO:0000256" key="3">
    <source>
        <dbReference type="ARBA" id="ARBA00022544"/>
    </source>
</evidence>
<dbReference type="RefSeq" id="WP_121604985.1">
    <property type="nucleotide sequence ID" value="NZ_BAAACY010000145.1"/>
</dbReference>
<dbReference type="PANTHER" id="PTHR35789">
    <property type="entry name" value="SPORE GERMINATION PROTEIN B3"/>
    <property type="match status" value="1"/>
</dbReference>
<comment type="caution">
    <text evidence="11">The sequence shown here is derived from an EMBL/GenBank/DDBJ whole genome shotgun (WGS) entry which is preliminary data.</text>
</comment>
<dbReference type="GO" id="GO:0016020">
    <property type="term" value="C:membrane"/>
    <property type="evidence" value="ECO:0007669"/>
    <property type="project" value="UniProtKB-SubCell"/>
</dbReference>
<feature type="domain" description="Spore germination GerAC-like C-terminal" evidence="9">
    <location>
        <begin position="224"/>
        <end position="346"/>
    </location>
</feature>
<evidence type="ECO:0000256" key="6">
    <source>
        <dbReference type="ARBA" id="ARBA00023139"/>
    </source>
</evidence>
<feature type="chain" id="PRO_5038416078" evidence="8">
    <location>
        <begin position="22"/>
        <end position="376"/>
    </location>
</feature>
<evidence type="ECO:0000313" key="11">
    <source>
        <dbReference type="EMBL" id="MBR7795068.1"/>
    </source>
</evidence>
<dbReference type="Pfam" id="PF05504">
    <property type="entry name" value="Spore_GerAC"/>
    <property type="match status" value="1"/>
</dbReference>
<evidence type="ECO:0000256" key="1">
    <source>
        <dbReference type="ARBA" id="ARBA00004635"/>
    </source>
</evidence>
<evidence type="ECO:0000256" key="7">
    <source>
        <dbReference type="ARBA" id="ARBA00023288"/>
    </source>
</evidence>
<comment type="similarity">
    <text evidence="2">Belongs to the GerABKC lipoprotein family.</text>
</comment>
<dbReference type="InterPro" id="IPR057336">
    <property type="entry name" value="GerAC_N"/>
</dbReference>
<keyword evidence="12" id="KW-1185">Reference proteome</keyword>
<dbReference type="EMBL" id="JAGSOT010000006">
    <property type="protein sequence ID" value="MBR7795068.1"/>
    <property type="molecule type" value="Genomic_DNA"/>
</dbReference>
<organism evidence="11 12">
    <name type="scientific">Virgibacillus salarius</name>
    <dbReference type="NCBI Taxonomy" id="447199"/>
    <lineage>
        <taxon>Bacteria</taxon>
        <taxon>Bacillati</taxon>
        <taxon>Bacillota</taxon>
        <taxon>Bacilli</taxon>
        <taxon>Bacillales</taxon>
        <taxon>Bacillaceae</taxon>
        <taxon>Virgibacillus</taxon>
    </lineage>
</organism>
<evidence type="ECO:0000256" key="8">
    <source>
        <dbReference type="SAM" id="SignalP"/>
    </source>
</evidence>
<dbReference type="GO" id="GO:0009847">
    <property type="term" value="P:spore germination"/>
    <property type="evidence" value="ECO:0007669"/>
    <property type="project" value="InterPro"/>
</dbReference>
<dbReference type="Pfam" id="PF25198">
    <property type="entry name" value="Spore_GerAC_N"/>
    <property type="match status" value="1"/>
</dbReference>
<keyword evidence="3" id="KW-0309">Germination</keyword>
<keyword evidence="5" id="KW-0472">Membrane</keyword>
<reference evidence="11" key="1">
    <citation type="submission" date="2021-04" db="EMBL/GenBank/DDBJ databases">
        <title>Isolation and polyphasic classification of algal microorganism.</title>
        <authorList>
            <person name="Wang S."/>
        </authorList>
    </citation>
    <scope>NUCLEOTIDE SEQUENCE</scope>
    <source>
        <strain evidence="11">720a</strain>
    </source>
</reference>
<feature type="signal peptide" evidence="8">
    <location>
        <begin position="1"/>
        <end position="21"/>
    </location>
</feature>
<dbReference type="Gene3D" id="3.30.300.210">
    <property type="entry name" value="Nutrient germinant receptor protein C, domain 3"/>
    <property type="match status" value="1"/>
</dbReference>
<dbReference type="InterPro" id="IPR046953">
    <property type="entry name" value="Spore_GerAC-like_C"/>
</dbReference>
<dbReference type="InterPro" id="IPR038501">
    <property type="entry name" value="Spore_GerAC_C_sf"/>
</dbReference>
<evidence type="ECO:0000256" key="4">
    <source>
        <dbReference type="ARBA" id="ARBA00022729"/>
    </source>
</evidence>
<name>A0A941DX34_9BACI</name>
<sequence>MKRIKKLLLISFLLLVLSGCWDEKEIGEVNYATAMAIDYQDENYIIYVQILDFSNVAKQDVNKPAQQVPLYIGRAKGKTVNDAVNNLYHTSQQMINWAHVGAVIYTQSVIEKGVTRAEQSLRKNGQFRYTPWMFGTKESIDDILSATGFFQLPPVYTILYKPTDTYTINSYIRPIRMHKFVSIYKEPGGTALLPALSIDETDWKESVVEPKPKKTLKVNGVFPIHNGKGKEWLSHDELPGLRWTNNDTKNTTIDVVEDDQIKGTVRIMKPHVEFSVEKKGSDFQFSIHVKAVGSLSDMEEQLSVKKIEKLVKKQIKKEITETYLNGINKGVDVYNIKNKLFHQRVKPKDLAKYPLKAESLHKITVDFHLETKGVYE</sequence>
<dbReference type="PROSITE" id="PS51257">
    <property type="entry name" value="PROKAR_LIPOPROTEIN"/>
    <property type="match status" value="1"/>
</dbReference>
<accession>A0A941DX34</accession>
<dbReference type="InterPro" id="IPR008844">
    <property type="entry name" value="Spore_GerAC-like"/>
</dbReference>
<dbReference type="Proteomes" id="UP000675284">
    <property type="component" value="Unassembled WGS sequence"/>
</dbReference>
<comment type="subcellular location">
    <subcellularLocation>
        <location evidence="1">Membrane</location>
        <topology evidence="1">Lipid-anchor</topology>
    </subcellularLocation>
</comment>
<gene>
    <name evidence="11" type="ORF">KCX74_03315</name>
</gene>